<organism evidence="2 3">
    <name type="scientific">Azospirillum cavernae</name>
    <dbReference type="NCBI Taxonomy" id="2320860"/>
    <lineage>
        <taxon>Bacteria</taxon>
        <taxon>Pseudomonadati</taxon>
        <taxon>Pseudomonadota</taxon>
        <taxon>Alphaproteobacteria</taxon>
        <taxon>Rhodospirillales</taxon>
        <taxon>Azospirillaceae</taxon>
        <taxon>Azospirillum</taxon>
    </lineage>
</organism>
<sequence length="613" mass="64090">MKGTAMTDARERPCYPDDALLRARDFTNEQAYLAGSQTLRNGGPHTWGIADGLEVVPVPGRLAVTVTPGMAVDARGRQIVLDRPTVVDLAKAGRPLAVYLTLAMTDGFAEWRPFPHGGGWTRRVETPVLALVDARPVDGAPIALAKLVVTAGGRLQPPDLSMRRYCGLRVGHVVFPRPDVPDDQRPRIGMVDGGAAELTVTAQRTNVFGSTRIDGRVVVGVETTKEPALLTVRPEAPSPGPGSITVADGVGVGSSARAMAALRPGDMLQVAGQRLMVAETLGRRTLALTAEFPAARSSWHRNERFTADLNVVARVRTGDLADALCVKNVGVVGIGREPGDAAGGLVVGNGDILLDSGAALLFQASGTVQAGGGNHAMRFESGSLTVRSAGDVGFFSGRAAPDAQPNLIVTSQRQVGIGVTVVGSTLTVNGAIRTTGGLIFPDGSAQADAISDLPVGAVIDWWRPPGDNRRWNRDGFQLCDGSEIVDPASPLVGQKTPDLSERFVRGVVSVQDIGSTGGATEHTHLLQPHTHVAAHRHQISGVTQASTDTAAAATGDLTASGKTHVHQISTTSSEALPNKTEPPIIPTDGKPAETALAPNIPVCMDLLKVMRIK</sequence>
<dbReference type="Proteomes" id="UP000283458">
    <property type="component" value="Unassembled WGS sequence"/>
</dbReference>
<evidence type="ECO:0000313" key="2">
    <source>
        <dbReference type="EMBL" id="RJF78178.1"/>
    </source>
</evidence>
<feature type="region of interest" description="Disordered" evidence="1">
    <location>
        <begin position="570"/>
        <end position="590"/>
    </location>
</feature>
<comment type="caution">
    <text evidence="2">The sequence shown here is derived from an EMBL/GenBank/DDBJ whole genome shotgun (WGS) entry which is preliminary data.</text>
</comment>
<accession>A0A418VPJ6</accession>
<name>A0A418VPJ6_9PROT</name>
<protein>
    <submittedName>
        <fullName evidence="2">Uncharacterized protein</fullName>
    </submittedName>
</protein>
<dbReference type="AlphaFoldDB" id="A0A418VPJ6"/>
<gene>
    <name evidence="2" type="ORF">D3877_23970</name>
</gene>
<evidence type="ECO:0000313" key="3">
    <source>
        <dbReference type="Proteomes" id="UP000283458"/>
    </source>
</evidence>
<reference evidence="2 3" key="1">
    <citation type="submission" date="2018-09" db="EMBL/GenBank/DDBJ databases">
        <authorList>
            <person name="Zhu H."/>
        </authorList>
    </citation>
    <scope>NUCLEOTIDE SEQUENCE [LARGE SCALE GENOMIC DNA]</scope>
    <source>
        <strain evidence="2 3">K2W22B-5</strain>
    </source>
</reference>
<evidence type="ECO:0000256" key="1">
    <source>
        <dbReference type="SAM" id="MobiDB-lite"/>
    </source>
</evidence>
<keyword evidence="3" id="KW-1185">Reference proteome</keyword>
<dbReference type="EMBL" id="QYUL01000004">
    <property type="protein sequence ID" value="RJF78178.1"/>
    <property type="molecule type" value="Genomic_DNA"/>
</dbReference>
<proteinExistence type="predicted"/>